<dbReference type="InterPro" id="IPR000182">
    <property type="entry name" value="GNAT_dom"/>
</dbReference>
<dbReference type="GO" id="GO:0016747">
    <property type="term" value="F:acyltransferase activity, transferring groups other than amino-acyl groups"/>
    <property type="evidence" value="ECO:0007669"/>
    <property type="project" value="InterPro"/>
</dbReference>
<dbReference type="InterPro" id="IPR016181">
    <property type="entry name" value="Acyl_CoA_acyltransferase"/>
</dbReference>
<keyword evidence="3" id="KW-1185">Reference proteome</keyword>
<evidence type="ECO:0000313" key="2">
    <source>
        <dbReference type="EMBL" id="KAK6544028.1"/>
    </source>
</evidence>
<dbReference type="InterPro" id="IPR052523">
    <property type="entry name" value="Trichothecene_AcTrans"/>
</dbReference>
<protein>
    <recommendedName>
        <fullName evidence="1">N-acetyltransferase domain-containing protein</fullName>
    </recommendedName>
</protein>
<dbReference type="SUPFAM" id="SSF55729">
    <property type="entry name" value="Acyl-CoA N-acyltransferases (Nat)"/>
    <property type="match status" value="1"/>
</dbReference>
<name>A0AAV9XPN5_9PEZI</name>
<dbReference type="AlphaFoldDB" id="A0AAV9XPN5"/>
<evidence type="ECO:0000259" key="1">
    <source>
        <dbReference type="PROSITE" id="PS51186"/>
    </source>
</evidence>
<proteinExistence type="predicted"/>
<comment type="caution">
    <text evidence="2">The sequence shown here is derived from an EMBL/GenBank/DDBJ whole genome shotgun (WGS) entry which is preliminary data.</text>
</comment>
<dbReference type="Gene3D" id="3.40.630.30">
    <property type="match status" value="1"/>
</dbReference>
<dbReference type="PROSITE" id="PS51186">
    <property type="entry name" value="GNAT"/>
    <property type="match status" value="1"/>
</dbReference>
<organism evidence="2 3">
    <name type="scientific">Orbilia ellipsospora</name>
    <dbReference type="NCBI Taxonomy" id="2528407"/>
    <lineage>
        <taxon>Eukaryota</taxon>
        <taxon>Fungi</taxon>
        <taxon>Dikarya</taxon>
        <taxon>Ascomycota</taxon>
        <taxon>Pezizomycotina</taxon>
        <taxon>Orbiliomycetes</taxon>
        <taxon>Orbiliales</taxon>
        <taxon>Orbiliaceae</taxon>
        <taxon>Orbilia</taxon>
    </lineage>
</organism>
<gene>
    <name evidence="2" type="ORF">TWF694_000742</name>
</gene>
<dbReference type="EMBL" id="JAVHJO010000001">
    <property type="protein sequence ID" value="KAK6544028.1"/>
    <property type="molecule type" value="Genomic_DNA"/>
</dbReference>
<evidence type="ECO:0000313" key="3">
    <source>
        <dbReference type="Proteomes" id="UP001365542"/>
    </source>
</evidence>
<accession>A0AAV9XPN5</accession>
<dbReference type="PANTHER" id="PTHR42791">
    <property type="entry name" value="GNAT FAMILY ACETYLTRANSFERASE"/>
    <property type="match status" value="1"/>
</dbReference>
<dbReference type="PANTHER" id="PTHR42791:SF14">
    <property type="entry name" value="N-ACETYLTRANSFERASE DOMAIN-CONTAINING PROTEIN"/>
    <property type="match status" value="1"/>
</dbReference>
<feature type="domain" description="N-acetyltransferase" evidence="1">
    <location>
        <begin position="3"/>
        <end position="209"/>
    </location>
</feature>
<sequence length="224" mass="25126">MVLELHPITNPSDFTTFVHIQHAAFQNGMTRLLKPTPSTTQTIAESAQKHIDAAASEPDLHFLKVVDTELDGKIIACAKWRINERERTKEEIKVQLPTVEEKDGQVTRDFWGYLGRMREEYMGTKPFYLLHVLVTDPEHQKRGAGSMLLKWGTEKADAAGLPSYLEATEAGLEFYRRAGFVGIHTERFDLAKYGGVGKDSSTVMIRQPAGEKGRLDAELPNLAE</sequence>
<dbReference type="CDD" id="cd04301">
    <property type="entry name" value="NAT_SF"/>
    <property type="match status" value="1"/>
</dbReference>
<dbReference type="Pfam" id="PF00583">
    <property type="entry name" value="Acetyltransf_1"/>
    <property type="match status" value="1"/>
</dbReference>
<dbReference type="Proteomes" id="UP001365542">
    <property type="component" value="Unassembled WGS sequence"/>
</dbReference>
<reference evidence="2 3" key="1">
    <citation type="submission" date="2019-10" db="EMBL/GenBank/DDBJ databases">
        <authorList>
            <person name="Palmer J.M."/>
        </authorList>
    </citation>
    <scope>NUCLEOTIDE SEQUENCE [LARGE SCALE GENOMIC DNA]</scope>
    <source>
        <strain evidence="2 3">TWF694</strain>
    </source>
</reference>